<keyword evidence="6 16" id="KW-0347">Helicase</keyword>
<feature type="domain" description="Helicase ATP-binding" evidence="15">
    <location>
        <begin position="186"/>
        <end position="443"/>
    </location>
</feature>
<keyword evidence="9" id="KW-0411">Iron-sulfur</keyword>
<dbReference type="PROSITE" id="PS51193">
    <property type="entry name" value="HELICASE_ATP_BIND_2"/>
    <property type="match status" value="1"/>
</dbReference>
<dbReference type="Pfam" id="PF13307">
    <property type="entry name" value="Helicase_C_2"/>
    <property type="match status" value="1"/>
</dbReference>
<dbReference type="InterPro" id="IPR042493">
    <property type="entry name" value="XPD_DNA_FeS"/>
</dbReference>
<keyword evidence="5" id="KW-0378">Hydrolase</keyword>
<dbReference type="SUPFAM" id="SSF52540">
    <property type="entry name" value="P-loop containing nucleoside triphosphate hydrolases"/>
    <property type="match status" value="2"/>
</dbReference>
<dbReference type="EMBL" id="JACHXK010000005">
    <property type="protein sequence ID" value="MBB3110722.1"/>
    <property type="molecule type" value="Genomic_DNA"/>
</dbReference>
<dbReference type="InterPro" id="IPR014013">
    <property type="entry name" value="Helic_SF1/SF2_ATP-bd_DinG/Rad3"/>
</dbReference>
<dbReference type="GO" id="GO:0006281">
    <property type="term" value="P:DNA repair"/>
    <property type="evidence" value="ECO:0007669"/>
    <property type="project" value="UniProtKB-KW"/>
</dbReference>
<keyword evidence="10" id="KW-0238">DNA-binding</keyword>
<dbReference type="InterPro" id="IPR011604">
    <property type="entry name" value="PDDEXK-like_dom_sf"/>
</dbReference>
<dbReference type="PANTHER" id="PTHR11472">
    <property type="entry name" value="DNA REPAIR DEAD HELICASE RAD3/XP-D SUBFAMILY MEMBER"/>
    <property type="match status" value="1"/>
</dbReference>
<keyword evidence="4" id="KW-0227">DNA damage</keyword>
<evidence type="ECO:0000259" key="15">
    <source>
        <dbReference type="PROSITE" id="PS51193"/>
    </source>
</evidence>
<dbReference type="Gene3D" id="1.10.30.20">
    <property type="entry name" value="Bacterial XPD DNA helicase, FeS cluster domain"/>
    <property type="match status" value="1"/>
</dbReference>
<dbReference type="Pfam" id="PF06733">
    <property type="entry name" value="DEAD_2"/>
    <property type="match status" value="1"/>
</dbReference>
<comment type="caution">
    <text evidence="16">The sequence shown here is derived from an EMBL/GenBank/DDBJ whole genome shotgun (WGS) entry which is preliminary data.</text>
</comment>
<evidence type="ECO:0000256" key="4">
    <source>
        <dbReference type="ARBA" id="ARBA00022763"/>
    </source>
</evidence>
<evidence type="ECO:0000256" key="14">
    <source>
        <dbReference type="SAM" id="MobiDB-lite"/>
    </source>
</evidence>
<evidence type="ECO:0000256" key="2">
    <source>
        <dbReference type="ARBA" id="ARBA00022723"/>
    </source>
</evidence>
<keyword evidence="3" id="KW-0547">Nucleotide-binding</keyword>
<keyword evidence="8" id="KW-0408">Iron</keyword>
<accession>A0A7W5AXV2</accession>
<proteinExistence type="inferred from homology"/>
<comment type="similarity">
    <text evidence="13">Belongs to the helicase family. DinG subfamily.</text>
</comment>
<dbReference type="GO" id="GO:0046872">
    <property type="term" value="F:metal ion binding"/>
    <property type="evidence" value="ECO:0007669"/>
    <property type="project" value="UniProtKB-KW"/>
</dbReference>
<dbReference type="GO" id="GO:0051539">
    <property type="term" value="F:4 iron, 4 sulfur cluster binding"/>
    <property type="evidence" value="ECO:0007669"/>
    <property type="project" value="UniProtKB-KW"/>
</dbReference>
<evidence type="ECO:0000256" key="9">
    <source>
        <dbReference type="ARBA" id="ARBA00023014"/>
    </source>
</evidence>
<dbReference type="SMART" id="SM00488">
    <property type="entry name" value="DEXDc2"/>
    <property type="match status" value="1"/>
</dbReference>
<dbReference type="InterPro" id="IPR010614">
    <property type="entry name" value="RAD3-like_helicase_DEAD"/>
</dbReference>
<dbReference type="GO" id="GO:0003677">
    <property type="term" value="F:DNA binding"/>
    <property type="evidence" value="ECO:0007669"/>
    <property type="project" value="UniProtKB-KW"/>
</dbReference>
<protein>
    <submittedName>
        <fullName evidence="16">Rad3-related DNA helicase</fullName>
    </submittedName>
</protein>
<keyword evidence="7" id="KW-0067">ATP-binding</keyword>
<evidence type="ECO:0000313" key="16">
    <source>
        <dbReference type="EMBL" id="MBB3110722.1"/>
    </source>
</evidence>
<dbReference type="PANTHER" id="PTHR11472:SF34">
    <property type="entry name" value="REGULATOR OF TELOMERE ELONGATION HELICASE 1"/>
    <property type="match status" value="1"/>
</dbReference>
<evidence type="ECO:0000256" key="13">
    <source>
        <dbReference type="ARBA" id="ARBA00038058"/>
    </source>
</evidence>
<keyword evidence="2" id="KW-0479">Metal-binding</keyword>
<reference evidence="16 17" key="1">
    <citation type="submission" date="2020-08" db="EMBL/GenBank/DDBJ databases">
        <title>Genomic Encyclopedia of Type Strains, Phase III (KMG-III): the genomes of soil and plant-associated and newly described type strains.</title>
        <authorList>
            <person name="Whitman W."/>
        </authorList>
    </citation>
    <scope>NUCLEOTIDE SEQUENCE [LARGE SCALE GENOMIC DNA]</scope>
    <source>
        <strain evidence="16 17">CECT 5862</strain>
    </source>
</reference>
<keyword evidence="17" id="KW-1185">Reference proteome</keyword>
<evidence type="ECO:0000256" key="7">
    <source>
        <dbReference type="ARBA" id="ARBA00022840"/>
    </source>
</evidence>
<dbReference type="InterPro" id="IPR006554">
    <property type="entry name" value="Helicase-like_DEXD_c2"/>
</dbReference>
<evidence type="ECO:0000256" key="8">
    <source>
        <dbReference type="ARBA" id="ARBA00023004"/>
    </source>
</evidence>
<keyword evidence="1" id="KW-0004">4Fe-4S</keyword>
<keyword evidence="12" id="KW-0413">Isomerase</keyword>
<dbReference type="Proteomes" id="UP000570361">
    <property type="component" value="Unassembled WGS sequence"/>
</dbReference>
<dbReference type="SMART" id="SM00491">
    <property type="entry name" value="HELICc2"/>
    <property type="match status" value="1"/>
</dbReference>
<dbReference type="Gene3D" id="3.40.50.300">
    <property type="entry name" value="P-loop containing nucleotide triphosphate hydrolases"/>
    <property type="match status" value="2"/>
</dbReference>
<evidence type="ECO:0000256" key="1">
    <source>
        <dbReference type="ARBA" id="ARBA00022485"/>
    </source>
</evidence>
<feature type="region of interest" description="Disordered" evidence="14">
    <location>
        <begin position="777"/>
        <end position="796"/>
    </location>
</feature>
<sequence>MTMAEPSIVAIAVRPLVEYALLSGDIESGFRTATALTEGTKAHQRIQQQYGELDQKEVYMKAEIPYGNLVFQVDGRCDGLLSDEDGRLTIDEIKSTSGELAAIEGDGYPVHWAQAYFYAYMTVRERALAAIRVQLTYVQVDTEEERRFVREVTEEELDVFVQDVTARYAPYARMRLAHEELRNASIQALPFPFPSFRGGQRKFAGAVYKTIEGKTKLFAKAPTGTGKTISTLFPSIKAMGAGMLQRIFYLTARTITRTAAEEALALMQRHGLHLHAVTITAKDKVCFQEEMRCSKEHCPYAEGYYDRVNGAVLDMLTEETIMTRTVIEQYARKHRVCPFEFSLDAAYSADAIIGDYNYVFDPKVSLKRMLEEQKRKTALLVDEAHNLVDRAREMYSGELTKGDYLALTRVMKPISKEVYTAAKAVNDYLLGVRKTMTETKVEAAKPEELIALIEAFSAAAERVLAKGGADNGGAAAGHGDGEESPGERLLETFFAAQSFLRTAKLYDPERHVTYTEVEGSDVRVKMFCLDPSQQLRQMTKGYRAQVLFSATLSPLNYYMDMLGGGEEDYSVAIPSPFSAEQLDVEVIALSTRYQDRERTRGPLAERIARVTRERPGNYMVFFPSYAYLDDVRRVFEELAADRVASGSMRVMVQQSKMNEAEREQFLAAFDAASRQTLVAFAVMGGIFSEGVDLVGDRLTGVIVVGVGLPQLGFERDLLRSYFDRTRGSGFEYAYIFPGMNKVLQAGGRLIRSESDSGVLLLIDDRYQQPQYRRLLPEEWRGEDKPPRWSMFTPPPR</sequence>
<evidence type="ECO:0000256" key="5">
    <source>
        <dbReference type="ARBA" id="ARBA00022801"/>
    </source>
</evidence>
<dbReference type="InterPro" id="IPR045028">
    <property type="entry name" value="DinG/Rad3-like"/>
</dbReference>
<dbReference type="GO" id="GO:0003678">
    <property type="term" value="F:DNA helicase activity"/>
    <property type="evidence" value="ECO:0007669"/>
    <property type="project" value="InterPro"/>
</dbReference>
<organism evidence="16 17">
    <name type="scientific">Paenibacillus phyllosphaerae</name>
    <dbReference type="NCBI Taxonomy" id="274593"/>
    <lineage>
        <taxon>Bacteria</taxon>
        <taxon>Bacillati</taxon>
        <taxon>Bacillota</taxon>
        <taxon>Bacilli</taxon>
        <taxon>Bacillales</taxon>
        <taxon>Paenibacillaceae</taxon>
        <taxon>Paenibacillus</taxon>
    </lineage>
</organism>
<evidence type="ECO:0000313" key="17">
    <source>
        <dbReference type="Proteomes" id="UP000570361"/>
    </source>
</evidence>
<keyword evidence="11" id="KW-0234">DNA repair</keyword>
<evidence type="ECO:0000256" key="10">
    <source>
        <dbReference type="ARBA" id="ARBA00023125"/>
    </source>
</evidence>
<dbReference type="GO" id="GO:0016818">
    <property type="term" value="F:hydrolase activity, acting on acid anhydrides, in phosphorus-containing anhydrides"/>
    <property type="evidence" value="ECO:0007669"/>
    <property type="project" value="InterPro"/>
</dbReference>
<feature type="compositionally biased region" description="Basic and acidic residues" evidence="14">
    <location>
        <begin position="777"/>
        <end position="786"/>
    </location>
</feature>
<dbReference type="InterPro" id="IPR027417">
    <property type="entry name" value="P-loop_NTPase"/>
</dbReference>
<evidence type="ECO:0000256" key="12">
    <source>
        <dbReference type="ARBA" id="ARBA00023235"/>
    </source>
</evidence>
<dbReference type="Gene3D" id="1.10.275.40">
    <property type="match status" value="1"/>
</dbReference>
<evidence type="ECO:0000256" key="6">
    <source>
        <dbReference type="ARBA" id="ARBA00022806"/>
    </source>
</evidence>
<dbReference type="Gene3D" id="3.90.320.10">
    <property type="match status" value="1"/>
</dbReference>
<dbReference type="GO" id="GO:0005524">
    <property type="term" value="F:ATP binding"/>
    <property type="evidence" value="ECO:0007669"/>
    <property type="project" value="UniProtKB-KW"/>
</dbReference>
<dbReference type="AlphaFoldDB" id="A0A7W5AXV2"/>
<name>A0A7W5AXV2_9BACL</name>
<evidence type="ECO:0000256" key="11">
    <source>
        <dbReference type="ARBA" id="ARBA00023204"/>
    </source>
</evidence>
<gene>
    <name evidence="16" type="ORF">FHS18_002789</name>
</gene>
<dbReference type="InterPro" id="IPR006555">
    <property type="entry name" value="ATP-dep_Helicase_C"/>
</dbReference>
<evidence type="ECO:0000256" key="3">
    <source>
        <dbReference type="ARBA" id="ARBA00022741"/>
    </source>
</evidence>